<dbReference type="SUPFAM" id="SSF52540">
    <property type="entry name" value="P-loop containing nucleoside triphosphate hydrolases"/>
    <property type="match status" value="1"/>
</dbReference>
<reference evidence="6" key="1">
    <citation type="journal article" date="2013" name="Genetics">
        <title>The draft genome and transcriptome of Panagrellus redivivus are shaped by the harsh demands of a free-living lifestyle.</title>
        <authorList>
            <person name="Srinivasan J."/>
            <person name="Dillman A.R."/>
            <person name="Macchietto M.G."/>
            <person name="Heikkinen L."/>
            <person name="Lakso M."/>
            <person name="Fracchia K.M."/>
            <person name="Antoshechkin I."/>
            <person name="Mortazavi A."/>
            <person name="Wong G."/>
            <person name="Sternberg P.W."/>
        </authorList>
    </citation>
    <scope>NUCLEOTIDE SEQUENCE [LARGE SCALE GENOMIC DNA]</scope>
    <source>
        <strain evidence="6">MT8872</strain>
    </source>
</reference>
<dbReference type="Gene3D" id="3.40.50.300">
    <property type="entry name" value="P-loop containing nucleotide triphosphate hydrolases"/>
    <property type="match status" value="1"/>
</dbReference>
<dbReference type="AlphaFoldDB" id="A0A7E4VXL5"/>
<proteinExistence type="inferred from homology"/>
<dbReference type="SMART" id="SM00173">
    <property type="entry name" value="RAS"/>
    <property type="match status" value="1"/>
</dbReference>
<reference evidence="7" key="2">
    <citation type="submission" date="2020-10" db="UniProtKB">
        <authorList>
            <consortium name="WormBaseParasite"/>
        </authorList>
    </citation>
    <scope>IDENTIFICATION</scope>
</reference>
<organism evidence="6 7">
    <name type="scientific">Panagrellus redivivus</name>
    <name type="common">Microworm</name>
    <dbReference type="NCBI Taxonomy" id="6233"/>
    <lineage>
        <taxon>Eukaryota</taxon>
        <taxon>Metazoa</taxon>
        <taxon>Ecdysozoa</taxon>
        <taxon>Nematoda</taxon>
        <taxon>Chromadorea</taxon>
        <taxon>Rhabditida</taxon>
        <taxon>Tylenchina</taxon>
        <taxon>Panagrolaimomorpha</taxon>
        <taxon>Panagrolaimoidea</taxon>
        <taxon>Panagrolaimidae</taxon>
        <taxon>Panagrellus</taxon>
    </lineage>
</organism>
<dbReference type="InterPro" id="IPR027417">
    <property type="entry name" value="P-loop_NTPase"/>
</dbReference>
<evidence type="ECO:0000313" key="6">
    <source>
        <dbReference type="Proteomes" id="UP000492821"/>
    </source>
</evidence>
<dbReference type="GO" id="GO:0005525">
    <property type="term" value="F:GTP binding"/>
    <property type="evidence" value="ECO:0007669"/>
    <property type="project" value="InterPro"/>
</dbReference>
<dbReference type="InterPro" id="IPR001806">
    <property type="entry name" value="Small_GTPase"/>
</dbReference>
<comment type="similarity">
    <text evidence="1">Belongs to the small GTPase superfamily. Ras family.</text>
</comment>
<dbReference type="PANTHER" id="PTHR45704">
    <property type="entry name" value="RAS-LIKE FAMILY MEMBER 11"/>
    <property type="match status" value="1"/>
</dbReference>
<protein>
    <recommendedName>
        <fullName evidence="2">small monomeric GTPase</fullName>
        <ecNumber evidence="2">3.6.5.2</ecNumber>
    </recommendedName>
</protein>
<dbReference type="PRINTS" id="PR00449">
    <property type="entry name" value="RASTRNSFRMNG"/>
</dbReference>
<accession>A0A7E4VXL5</accession>
<dbReference type="Proteomes" id="UP000492821">
    <property type="component" value="Unassembled WGS sequence"/>
</dbReference>
<feature type="region of interest" description="Disordered" evidence="5">
    <location>
        <begin position="193"/>
        <end position="213"/>
    </location>
</feature>
<sequence>MLASLLMNQEASVSPTEMHVALIGMKNSGKSAIAVKYLTKRFLGEYSSDLEDTYCRQESINQMPLMVWLMDTVDSAERDPMRYLSWADVFVVIYDTTSRLSFQVAEQLLQQIASHEHSLCTRDHKTMLLGNKIDLERYRQVSESDGEKLAKKYSTKENIVLFAEMSATDIHARVVATLHKPIIELITDRANRRSPSPRLYSSDSEVQARRQKSGFMSLKNVARSGTLRRSKSPKQLKNKTGSKLLKLFHT</sequence>
<evidence type="ECO:0000256" key="5">
    <source>
        <dbReference type="SAM" id="MobiDB-lite"/>
    </source>
</evidence>
<evidence type="ECO:0000256" key="1">
    <source>
        <dbReference type="ARBA" id="ARBA00008344"/>
    </source>
</evidence>
<evidence type="ECO:0000313" key="7">
    <source>
        <dbReference type="WBParaSite" id="Pan_g4367.t1"/>
    </source>
</evidence>
<name>A0A7E4VXL5_PANRE</name>
<dbReference type="InterPro" id="IPR051065">
    <property type="entry name" value="Ras-related_GTPase"/>
</dbReference>
<dbReference type="EC" id="3.6.5.2" evidence="2"/>
<dbReference type="GO" id="GO:0003925">
    <property type="term" value="F:G protein activity"/>
    <property type="evidence" value="ECO:0007669"/>
    <property type="project" value="UniProtKB-EC"/>
</dbReference>
<keyword evidence="6" id="KW-1185">Reference proteome</keyword>
<dbReference type="WBParaSite" id="Pan_g4367.t1">
    <property type="protein sequence ID" value="Pan_g4367.t1"/>
    <property type="gene ID" value="Pan_g4367"/>
</dbReference>
<evidence type="ECO:0000256" key="4">
    <source>
        <dbReference type="ARBA" id="ARBA00048098"/>
    </source>
</evidence>
<dbReference type="PROSITE" id="PS51419">
    <property type="entry name" value="RAB"/>
    <property type="match status" value="1"/>
</dbReference>
<keyword evidence="3" id="KW-0378">Hydrolase</keyword>
<dbReference type="Pfam" id="PF00071">
    <property type="entry name" value="Ras"/>
    <property type="match status" value="1"/>
</dbReference>
<evidence type="ECO:0000256" key="2">
    <source>
        <dbReference type="ARBA" id="ARBA00011984"/>
    </source>
</evidence>
<dbReference type="PROSITE" id="PS51421">
    <property type="entry name" value="RAS"/>
    <property type="match status" value="1"/>
</dbReference>
<dbReference type="SMART" id="SM00175">
    <property type="entry name" value="RAB"/>
    <property type="match status" value="1"/>
</dbReference>
<evidence type="ECO:0000256" key="3">
    <source>
        <dbReference type="ARBA" id="ARBA00022801"/>
    </source>
</evidence>
<comment type="catalytic activity">
    <reaction evidence="4">
        <text>GTP + H2O = GDP + phosphate + H(+)</text>
        <dbReference type="Rhea" id="RHEA:19669"/>
        <dbReference type="ChEBI" id="CHEBI:15377"/>
        <dbReference type="ChEBI" id="CHEBI:15378"/>
        <dbReference type="ChEBI" id="CHEBI:37565"/>
        <dbReference type="ChEBI" id="CHEBI:43474"/>
        <dbReference type="ChEBI" id="CHEBI:58189"/>
        <dbReference type="EC" id="3.6.5.2"/>
    </reaction>
</comment>